<dbReference type="AlphaFoldDB" id="Q7UFK6"/>
<sequence>MPESDVRPSPKTRLPSESILHFAIVNFTFSIHHAPVVHSPPNPRFQTPWTELGRPEVSGSSRSRVWLPKTGWLVDRAAWSFECSSLSM</sequence>
<keyword evidence="2" id="KW-1185">Reference proteome</keyword>
<protein>
    <submittedName>
        <fullName evidence="1">Uncharacterized protein</fullName>
    </submittedName>
</protein>
<dbReference type="InParanoid" id="Q7UFK6"/>
<gene>
    <name evidence="1" type="ordered locus">RB8507</name>
</gene>
<dbReference type="EnsemblBacteria" id="CAD78676">
    <property type="protein sequence ID" value="CAD78676"/>
    <property type="gene ID" value="RB8507"/>
</dbReference>
<dbReference type="EMBL" id="BX294147">
    <property type="protein sequence ID" value="CAD78676.1"/>
    <property type="molecule type" value="Genomic_DNA"/>
</dbReference>
<dbReference type="HOGENOM" id="CLU_2466914_0_0_0"/>
<accession>Q7UFK6</accession>
<organism evidence="1 2">
    <name type="scientific">Rhodopirellula baltica (strain DSM 10527 / NCIMB 13988 / SH1)</name>
    <dbReference type="NCBI Taxonomy" id="243090"/>
    <lineage>
        <taxon>Bacteria</taxon>
        <taxon>Pseudomonadati</taxon>
        <taxon>Planctomycetota</taxon>
        <taxon>Planctomycetia</taxon>
        <taxon>Pirellulales</taxon>
        <taxon>Pirellulaceae</taxon>
        <taxon>Rhodopirellula</taxon>
    </lineage>
</organism>
<dbReference type="Proteomes" id="UP000001025">
    <property type="component" value="Chromosome"/>
</dbReference>
<dbReference type="STRING" id="243090.RB8507"/>
<name>Q7UFK6_RHOBA</name>
<evidence type="ECO:0000313" key="1">
    <source>
        <dbReference type="EMBL" id="CAD78676.1"/>
    </source>
</evidence>
<dbReference type="KEGG" id="rba:RB8507"/>
<proteinExistence type="predicted"/>
<evidence type="ECO:0000313" key="2">
    <source>
        <dbReference type="Proteomes" id="UP000001025"/>
    </source>
</evidence>
<reference evidence="1 2" key="1">
    <citation type="journal article" date="2003" name="Proc. Natl. Acad. Sci. U.S.A.">
        <title>Complete genome sequence of the marine planctomycete Pirellula sp. strain 1.</title>
        <authorList>
            <person name="Gloeckner F.O."/>
            <person name="Kube M."/>
            <person name="Bauer M."/>
            <person name="Teeling H."/>
            <person name="Lombardot T."/>
            <person name="Ludwig W."/>
            <person name="Gade D."/>
            <person name="Beck A."/>
            <person name="Borzym K."/>
            <person name="Heitmann K."/>
            <person name="Rabus R."/>
            <person name="Schlesner H."/>
            <person name="Amann R."/>
            <person name="Reinhardt R."/>
        </authorList>
    </citation>
    <scope>NUCLEOTIDE SEQUENCE [LARGE SCALE GENOMIC DNA]</scope>
    <source>
        <strain evidence="2">DSM 10527 / NCIMB 13988 / SH1</strain>
    </source>
</reference>